<feature type="region of interest" description="Disordered" evidence="1">
    <location>
        <begin position="1"/>
        <end position="45"/>
    </location>
</feature>
<organism evidence="2 3">
    <name type="scientific">Eumeta variegata</name>
    <name type="common">Bagworm moth</name>
    <name type="synonym">Eumeta japonica</name>
    <dbReference type="NCBI Taxonomy" id="151549"/>
    <lineage>
        <taxon>Eukaryota</taxon>
        <taxon>Metazoa</taxon>
        <taxon>Ecdysozoa</taxon>
        <taxon>Arthropoda</taxon>
        <taxon>Hexapoda</taxon>
        <taxon>Insecta</taxon>
        <taxon>Pterygota</taxon>
        <taxon>Neoptera</taxon>
        <taxon>Endopterygota</taxon>
        <taxon>Lepidoptera</taxon>
        <taxon>Glossata</taxon>
        <taxon>Ditrysia</taxon>
        <taxon>Tineoidea</taxon>
        <taxon>Psychidae</taxon>
        <taxon>Oiketicinae</taxon>
        <taxon>Eumeta</taxon>
    </lineage>
</organism>
<feature type="compositionally biased region" description="Basic and acidic residues" evidence="1">
    <location>
        <begin position="128"/>
        <end position="143"/>
    </location>
</feature>
<evidence type="ECO:0000313" key="3">
    <source>
        <dbReference type="Proteomes" id="UP000299102"/>
    </source>
</evidence>
<sequence>MKVEKSAGYDRASSKMLRGSGDKRAGEPSESRWSPPPMHTRNPRGVINALPASWVGMVYLVEFFRIVEILHRRVSLVRTERRPTTSSSLPEPAMTVEEDDDVSTDNSSVSPTDSGNFKIWTPEMEPSPLDRRGRIPRREDAGA</sequence>
<protein>
    <submittedName>
        <fullName evidence="2">Uncharacterized protein</fullName>
    </submittedName>
</protein>
<feature type="region of interest" description="Disordered" evidence="1">
    <location>
        <begin position="75"/>
        <end position="143"/>
    </location>
</feature>
<evidence type="ECO:0000256" key="1">
    <source>
        <dbReference type="SAM" id="MobiDB-lite"/>
    </source>
</evidence>
<comment type="caution">
    <text evidence="2">The sequence shown here is derived from an EMBL/GenBank/DDBJ whole genome shotgun (WGS) entry which is preliminary data.</text>
</comment>
<gene>
    <name evidence="2" type="ORF">EVAR_13629_1</name>
</gene>
<dbReference type="EMBL" id="BGZK01000223">
    <property type="protein sequence ID" value="GBP29706.1"/>
    <property type="molecule type" value="Genomic_DNA"/>
</dbReference>
<accession>A0A4C1UUP7</accession>
<proteinExistence type="predicted"/>
<feature type="compositionally biased region" description="Basic and acidic residues" evidence="1">
    <location>
        <begin position="20"/>
        <end position="30"/>
    </location>
</feature>
<dbReference type="AlphaFoldDB" id="A0A4C1UUP7"/>
<feature type="compositionally biased region" description="Low complexity" evidence="1">
    <location>
        <begin position="104"/>
        <end position="114"/>
    </location>
</feature>
<name>A0A4C1UUP7_EUMVA</name>
<keyword evidence="3" id="KW-1185">Reference proteome</keyword>
<evidence type="ECO:0000313" key="2">
    <source>
        <dbReference type="EMBL" id="GBP29706.1"/>
    </source>
</evidence>
<reference evidence="2 3" key="1">
    <citation type="journal article" date="2019" name="Commun. Biol.">
        <title>The bagworm genome reveals a unique fibroin gene that provides high tensile strength.</title>
        <authorList>
            <person name="Kono N."/>
            <person name="Nakamura H."/>
            <person name="Ohtoshi R."/>
            <person name="Tomita M."/>
            <person name="Numata K."/>
            <person name="Arakawa K."/>
        </authorList>
    </citation>
    <scope>NUCLEOTIDE SEQUENCE [LARGE SCALE GENOMIC DNA]</scope>
</reference>
<dbReference type="Proteomes" id="UP000299102">
    <property type="component" value="Unassembled WGS sequence"/>
</dbReference>